<sequence>MKIIRTRQRPFLVVIDVILTVLAWVGLLFLLIRGLWPLIETHAGGPRIDNSAFEALGTLQIYLWVALVNAVILIGWARYQQRKSRSFAQRRLPAPVVDDEGLSKSFRLCDERLQKLRTPGVMTIHNDQEGDISHVVLNFRPLEPAELPPPLAPLEHPRVIFLHAEDDDNRDPVNRPT</sequence>
<evidence type="ECO:0000256" key="1">
    <source>
        <dbReference type="SAM" id="Phobius"/>
    </source>
</evidence>
<dbReference type="Pfam" id="PF13994">
    <property type="entry name" value="PgaD"/>
    <property type="match status" value="1"/>
</dbReference>
<organism evidence="2 3">
    <name type="scientific">Pseudomonas moraviensis</name>
    <dbReference type="NCBI Taxonomy" id="321662"/>
    <lineage>
        <taxon>Bacteria</taxon>
        <taxon>Pseudomonadati</taxon>
        <taxon>Pseudomonadota</taxon>
        <taxon>Gammaproteobacteria</taxon>
        <taxon>Pseudomonadales</taxon>
        <taxon>Pseudomonadaceae</taxon>
        <taxon>Pseudomonas</taxon>
    </lineage>
</organism>
<dbReference type="AlphaFoldDB" id="A0A2A2PL14"/>
<feature type="transmembrane region" description="Helical" evidence="1">
    <location>
        <begin position="12"/>
        <end position="39"/>
    </location>
</feature>
<proteinExistence type="predicted"/>
<comment type="caution">
    <text evidence="2">The sequence shown here is derived from an EMBL/GenBank/DDBJ whole genome shotgun (WGS) entry which is preliminary data.</text>
</comment>
<name>A0A2A2PL14_9PSED</name>
<keyword evidence="1" id="KW-0812">Transmembrane</keyword>
<dbReference type="NCBIfam" id="TIGR03940">
    <property type="entry name" value="PGA_PgaD"/>
    <property type="match status" value="1"/>
</dbReference>
<keyword evidence="1" id="KW-0472">Membrane</keyword>
<keyword evidence="1" id="KW-1133">Transmembrane helix</keyword>
<dbReference type="GO" id="GO:0043709">
    <property type="term" value="P:cell adhesion involved in single-species biofilm formation"/>
    <property type="evidence" value="ECO:0007669"/>
    <property type="project" value="InterPro"/>
</dbReference>
<gene>
    <name evidence="2" type="primary">pgaD</name>
    <name evidence="2" type="ORF">CKQ80_12845</name>
</gene>
<evidence type="ECO:0000313" key="3">
    <source>
        <dbReference type="Proteomes" id="UP000217830"/>
    </source>
</evidence>
<dbReference type="InterPro" id="IPR023829">
    <property type="entry name" value="PGA_PgaD"/>
</dbReference>
<keyword evidence="3" id="KW-1185">Reference proteome</keyword>
<dbReference type="Proteomes" id="UP000217830">
    <property type="component" value="Unassembled WGS sequence"/>
</dbReference>
<dbReference type="EMBL" id="NRST01000001">
    <property type="protein sequence ID" value="PAW56160.1"/>
    <property type="molecule type" value="Genomic_DNA"/>
</dbReference>
<evidence type="ECO:0000313" key="2">
    <source>
        <dbReference type="EMBL" id="PAW56160.1"/>
    </source>
</evidence>
<accession>A0A2A2PL14</accession>
<protein>
    <submittedName>
        <fullName evidence="2">Poly-beta-1,6-N-acetyl-D-glucosamine biosynthesis protein PgaD</fullName>
    </submittedName>
</protein>
<reference evidence="2 3" key="1">
    <citation type="submission" date="2017-08" db="EMBL/GenBank/DDBJ databases">
        <title>Draft Genome Sequence of Pseudomonas moraviensis TYU6, isolated from Taxus cuspidata by using PacBio Single-Molecule Real-Time Technology.</title>
        <authorList>
            <person name="Baek K.-H."/>
            <person name="Mishra A.K."/>
        </authorList>
    </citation>
    <scope>NUCLEOTIDE SEQUENCE [LARGE SCALE GENOMIC DNA]</scope>
    <source>
        <strain evidence="2 3">TYU6</strain>
    </source>
</reference>
<feature type="transmembrane region" description="Helical" evidence="1">
    <location>
        <begin position="59"/>
        <end position="77"/>
    </location>
</feature>
<dbReference type="RefSeq" id="WP_047290751.1">
    <property type="nucleotide sequence ID" value="NZ_NRSS01000001.1"/>
</dbReference>